<sequence>MVNFDMAAYFNLKRRMTEGVAAQRVFGGRERFVVWREAGVGTNTFLCFLGRDIAALAEVLLASLSPGS</sequence>
<evidence type="ECO:0000313" key="1">
    <source>
        <dbReference type="EMBL" id="OLQ05532.1"/>
    </source>
</evidence>
<proteinExistence type="predicted"/>
<name>A0A1Q9EDN8_SYMMI</name>
<gene>
    <name evidence="1" type="ORF">AK812_SmicGene11267</name>
</gene>
<comment type="caution">
    <text evidence="1">The sequence shown here is derived from an EMBL/GenBank/DDBJ whole genome shotgun (WGS) entry which is preliminary data.</text>
</comment>
<protein>
    <submittedName>
        <fullName evidence="1">Uncharacterized protein</fullName>
    </submittedName>
</protein>
<dbReference type="Proteomes" id="UP000186817">
    <property type="component" value="Unassembled WGS sequence"/>
</dbReference>
<reference evidence="1 2" key="1">
    <citation type="submission" date="2016-02" db="EMBL/GenBank/DDBJ databases">
        <title>Genome analysis of coral dinoflagellate symbionts highlights evolutionary adaptations to a symbiotic lifestyle.</title>
        <authorList>
            <person name="Aranda M."/>
            <person name="Li Y."/>
            <person name="Liew Y.J."/>
            <person name="Baumgarten S."/>
            <person name="Simakov O."/>
            <person name="Wilson M."/>
            <person name="Piel J."/>
            <person name="Ashoor H."/>
            <person name="Bougouffa S."/>
            <person name="Bajic V.B."/>
            <person name="Ryu T."/>
            <person name="Ravasi T."/>
            <person name="Bayer T."/>
            <person name="Micklem G."/>
            <person name="Kim H."/>
            <person name="Bhak J."/>
            <person name="Lajeunesse T.C."/>
            <person name="Voolstra C.R."/>
        </authorList>
    </citation>
    <scope>NUCLEOTIDE SEQUENCE [LARGE SCALE GENOMIC DNA]</scope>
    <source>
        <strain evidence="1 2">CCMP2467</strain>
    </source>
</reference>
<keyword evidence="2" id="KW-1185">Reference proteome</keyword>
<organism evidence="1 2">
    <name type="scientific">Symbiodinium microadriaticum</name>
    <name type="common">Dinoflagellate</name>
    <name type="synonym">Zooxanthella microadriatica</name>
    <dbReference type="NCBI Taxonomy" id="2951"/>
    <lineage>
        <taxon>Eukaryota</taxon>
        <taxon>Sar</taxon>
        <taxon>Alveolata</taxon>
        <taxon>Dinophyceae</taxon>
        <taxon>Suessiales</taxon>
        <taxon>Symbiodiniaceae</taxon>
        <taxon>Symbiodinium</taxon>
    </lineage>
</organism>
<dbReference type="AlphaFoldDB" id="A0A1Q9EDN8"/>
<evidence type="ECO:0000313" key="2">
    <source>
        <dbReference type="Proteomes" id="UP000186817"/>
    </source>
</evidence>
<dbReference type="EMBL" id="LSRX01000182">
    <property type="protein sequence ID" value="OLQ05532.1"/>
    <property type="molecule type" value="Genomic_DNA"/>
</dbReference>
<accession>A0A1Q9EDN8</accession>